<organism evidence="16 17">
    <name type="scientific">Henosepilachna vigintioctopunctata</name>
    <dbReference type="NCBI Taxonomy" id="420089"/>
    <lineage>
        <taxon>Eukaryota</taxon>
        <taxon>Metazoa</taxon>
        <taxon>Ecdysozoa</taxon>
        <taxon>Arthropoda</taxon>
        <taxon>Hexapoda</taxon>
        <taxon>Insecta</taxon>
        <taxon>Pterygota</taxon>
        <taxon>Neoptera</taxon>
        <taxon>Endopterygota</taxon>
        <taxon>Coleoptera</taxon>
        <taxon>Polyphaga</taxon>
        <taxon>Cucujiformia</taxon>
        <taxon>Coccinelloidea</taxon>
        <taxon>Coccinellidae</taxon>
        <taxon>Epilachninae</taxon>
        <taxon>Epilachnini</taxon>
        <taxon>Henosepilachna</taxon>
    </lineage>
</organism>
<evidence type="ECO:0000256" key="13">
    <source>
        <dbReference type="ARBA" id="ARBA00072450"/>
    </source>
</evidence>
<keyword evidence="14" id="KW-0472">Membrane</keyword>
<dbReference type="SUPFAM" id="SSF52768">
    <property type="entry name" value="Arginase/deacetylase"/>
    <property type="match status" value="1"/>
</dbReference>
<name>A0AAW1UCK1_9CUCU</name>
<protein>
    <recommendedName>
        <fullName evidence="13">Histone deacetylase 11</fullName>
        <ecNumber evidence="3">3.5.1.98</ecNumber>
    </recommendedName>
</protein>
<dbReference type="CDD" id="cd09993">
    <property type="entry name" value="HDAC_classIV"/>
    <property type="match status" value="1"/>
</dbReference>
<keyword evidence="17" id="KW-1185">Reference proteome</keyword>
<dbReference type="InterPro" id="IPR037138">
    <property type="entry name" value="His_deacetylse_dom_sf"/>
</dbReference>
<dbReference type="InterPro" id="IPR023801">
    <property type="entry name" value="His_deacetylse_dom"/>
</dbReference>
<evidence type="ECO:0000256" key="8">
    <source>
        <dbReference type="ARBA" id="ARBA00023163"/>
    </source>
</evidence>
<dbReference type="Proteomes" id="UP001431783">
    <property type="component" value="Unassembled WGS sequence"/>
</dbReference>
<dbReference type="AlphaFoldDB" id="A0AAW1UCK1"/>
<keyword evidence="8" id="KW-0804">Transcription</keyword>
<dbReference type="PRINTS" id="PR01270">
    <property type="entry name" value="HDASUPER"/>
</dbReference>
<dbReference type="GO" id="GO:0141221">
    <property type="term" value="F:histone deacetylase activity, hydrolytic mechanism"/>
    <property type="evidence" value="ECO:0007669"/>
    <property type="project" value="UniProtKB-EC"/>
</dbReference>
<keyword evidence="6" id="KW-0156">Chromatin regulator</keyword>
<comment type="subunit">
    <text evidence="12">Interacts with HDAC6.</text>
</comment>
<dbReference type="GO" id="GO:0000118">
    <property type="term" value="C:histone deacetylase complex"/>
    <property type="evidence" value="ECO:0007669"/>
    <property type="project" value="TreeGrafter"/>
</dbReference>
<evidence type="ECO:0000256" key="4">
    <source>
        <dbReference type="ARBA" id="ARBA00022491"/>
    </source>
</evidence>
<evidence type="ECO:0000256" key="11">
    <source>
        <dbReference type="ARBA" id="ARBA00059784"/>
    </source>
</evidence>
<gene>
    <name evidence="16" type="ORF">WA026_019321</name>
</gene>
<dbReference type="Gene3D" id="3.40.800.20">
    <property type="entry name" value="Histone deacetylase domain"/>
    <property type="match status" value="1"/>
</dbReference>
<evidence type="ECO:0000256" key="6">
    <source>
        <dbReference type="ARBA" id="ARBA00022853"/>
    </source>
</evidence>
<feature type="domain" description="Histone deacetylase" evidence="15">
    <location>
        <begin position="2"/>
        <end position="246"/>
    </location>
</feature>
<reference evidence="16 17" key="1">
    <citation type="submission" date="2023-03" db="EMBL/GenBank/DDBJ databases">
        <title>Genome insight into feeding habits of ladybird beetles.</title>
        <authorList>
            <person name="Li H.-S."/>
            <person name="Huang Y.-H."/>
            <person name="Pang H."/>
        </authorList>
    </citation>
    <scope>NUCLEOTIDE SEQUENCE [LARGE SCALE GENOMIC DNA]</scope>
    <source>
        <strain evidence="16">SYSU_2023b</strain>
        <tissue evidence="16">Whole body</tissue>
    </source>
</reference>
<keyword evidence="7" id="KW-0805">Transcription regulation</keyword>
<comment type="catalytic activity">
    <reaction evidence="10">
        <text>N(6)-acetyl-L-lysyl-[histone] + H2O = L-lysyl-[histone] + acetate</text>
        <dbReference type="Rhea" id="RHEA:58196"/>
        <dbReference type="Rhea" id="RHEA-COMP:9845"/>
        <dbReference type="Rhea" id="RHEA-COMP:11338"/>
        <dbReference type="ChEBI" id="CHEBI:15377"/>
        <dbReference type="ChEBI" id="CHEBI:29969"/>
        <dbReference type="ChEBI" id="CHEBI:30089"/>
        <dbReference type="ChEBI" id="CHEBI:61930"/>
        <dbReference type="EC" id="3.5.1.98"/>
    </reaction>
</comment>
<comment type="caution">
    <text evidence="16">The sequence shown here is derived from an EMBL/GenBank/DDBJ whole genome shotgun (WGS) entry which is preliminary data.</text>
</comment>
<dbReference type="Pfam" id="PF00850">
    <property type="entry name" value="Hist_deacetyl"/>
    <property type="match status" value="1"/>
</dbReference>
<accession>A0AAW1UCK1</accession>
<evidence type="ECO:0000256" key="10">
    <source>
        <dbReference type="ARBA" id="ARBA00048287"/>
    </source>
</evidence>
<evidence type="ECO:0000256" key="2">
    <source>
        <dbReference type="ARBA" id="ARBA00005947"/>
    </source>
</evidence>
<dbReference type="InterPro" id="IPR023696">
    <property type="entry name" value="Ureohydrolase_dom_sf"/>
</dbReference>
<dbReference type="EC" id="3.5.1.98" evidence="3"/>
<evidence type="ECO:0000259" key="15">
    <source>
        <dbReference type="Pfam" id="PF00850"/>
    </source>
</evidence>
<dbReference type="GO" id="GO:0040029">
    <property type="term" value="P:epigenetic regulation of gene expression"/>
    <property type="evidence" value="ECO:0007669"/>
    <property type="project" value="TreeGrafter"/>
</dbReference>
<evidence type="ECO:0000256" key="9">
    <source>
        <dbReference type="ARBA" id="ARBA00023242"/>
    </source>
</evidence>
<evidence type="ECO:0000256" key="5">
    <source>
        <dbReference type="ARBA" id="ARBA00022801"/>
    </source>
</evidence>
<comment type="function">
    <text evidence="11">Responsible for the deacetylation of lysine residues on the N-terminal part of the core histones (H2A, H2B, H3 and H4). Histone deacetylation gives a tag for epigenetic repression and plays an important role in transcriptional regulation, cell cycle progression and developmental events. Histone deacetylases act via the formation of large multiprotein complexes.</text>
</comment>
<keyword evidence="9" id="KW-0539">Nucleus</keyword>
<comment type="subcellular location">
    <subcellularLocation>
        <location evidence="1">Nucleus</location>
    </subcellularLocation>
</comment>
<dbReference type="PANTHER" id="PTHR10625:SF23">
    <property type="entry name" value="HISTONE DEACETYLASE 11"/>
    <property type="match status" value="1"/>
</dbReference>
<dbReference type="EMBL" id="JARQZJ010000043">
    <property type="protein sequence ID" value="KAK9877651.1"/>
    <property type="molecule type" value="Genomic_DNA"/>
</dbReference>
<evidence type="ECO:0000256" key="3">
    <source>
        <dbReference type="ARBA" id="ARBA00012111"/>
    </source>
</evidence>
<keyword evidence="5" id="KW-0378">Hydrolase</keyword>
<dbReference type="InterPro" id="IPR044150">
    <property type="entry name" value="HDAC_classIV"/>
</dbReference>
<evidence type="ECO:0000256" key="7">
    <source>
        <dbReference type="ARBA" id="ARBA00023015"/>
    </source>
</evidence>
<keyword evidence="4" id="KW-0678">Repressor</keyword>
<comment type="similarity">
    <text evidence="2">Belongs to the histone deacetylase family.</text>
</comment>
<evidence type="ECO:0000256" key="14">
    <source>
        <dbReference type="SAM" id="Phobius"/>
    </source>
</evidence>
<proteinExistence type="inferred from homology"/>
<evidence type="ECO:0000256" key="12">
    <source>
        <dbReference type="ARBA" id="ARBA00065154"/>
    </source>
</evidence>
<evidence type="ECO:0000256" key="1">
    <source>
        <dbReference type="ARBA" id="ARBA00004123"/>
    </source>
</evidence>
<sequence>MNDLLVTHSKSYLKKLKFSLYVAFIQEYLMLCLVPNFVLQRFILKPLRFQTGGTILAGKLALERGWSINLGGGFHHCSARKGGGFCVYADITLLIHFLFKYYPDRVRKIMIIDLDAHQGNGHERDFKNNQNIYILDVYNKNIYPLDNEAKKSIRRKVELDFYTRDNEYLPLVKGSITSSLEEFYPDLIVYNAGTDILEGDSLGALSGIISRDELVFRNAKARHIPIVMLTSGGYKRRTAGIIARSIINLYDKGLIRAP</sequence>
<feature type="transmembrane region" description="Helical" evidence="14">
    <location>
        <begin position="20"/>
        <end position="39"/>
    </location>
</feature>
<dbReference type="InterPro" id="IPR000286">
    <property type="entry name" value="HDACs"/>
</dbReference>
<evidence type="ECO:0000313" key="17">
    <source>
        <dbReference type="Proteomes" id="UP001431783"/>
    </source>
</evidence>
<dbReference type="PANTHER" id="PTHR10625">
    <property type="entry name" value="HISTONE DEACETYLASE HDAC1-RELATED"/>
    <property type="match status" value="1"/>
</dbReference>
<keyword evidence="14" id="KW-0812">Transmembrane</keyword>
<keyword evidence="14" id="KW-1133">Transmembrane helix</keyword>
<dbReference type="FunFam" id="3.40.800.20:FF:000009">
    <property type="entry name" value="Histone deacetylase 11"/>
    <property type="match status" value="1"/>
</dbReference>
<evidence type="ECO:0000313" key="16">
    <source>
        <dbReference type="EMBL" id="KAK9877651.1"/>
    </source>
</evidence>